<sequence>MKSINPQFSTYDKRKKFATEESEDVRLYDKVKAKNEKSISLEDYLKNRQLKP</sequence>
<gene>
    <name evidence="1" type="ORF">LEP1GSC058_0301</name>
</gene>
<reference evidence="1" key="1">
    <citation type="submission" date="2013-04" db="EMBL/GenBank/DDBJ databases">
        <authorList>
            <person name="Harkins D.M."/>
            <person name="Durkin A.S."/>
            <person name="Selengut J.D."/>
            <person name="Sanka R."/>
            <person name="DePew J."/>
            <person name="Purushe J."/>
            <person name="Ahmed A."/>
            <person name="van der Linden H."/>
            <person name="Goris M.G.A."/>
            <person name="Hartskeerl R.A."/>
            <person name="Vinetz J.M."/>
            <person name="Sutton G.G."/>
            <person name="Nelson W.C."/>
            <person name="Fouts D.E."/>
        </authorList>
    </citation>
    <scope>NUCLEOTIDE SEQUENCE [LARGE SCALE GENOMIC DNA]</scope>
    <source>
        <strain evidence="1">BUT 6</strain>
    </source>
</reference>
<dbReference type="STRING" id="1193011.LEP1GSC058_0301"/>
<proteinExistence type="predicted"/>
<accession>S3VI24</accession>
<name>S3VI24_9LEPT</name>
<dbReference type="RefSeq" id="WP_016548216.1">
    <property type="nucleotide sequence ID" value="NZ_AKWZ02000002.1"/>
</dbReference>
<dbReference type="Proteomes" id="UP000014540">
    <property type="component" value="Unassembled WGS sequence"/>
</dbReference>
<dbReference type="EMBL" id="AKWZ02000002">
    <property type="protein sequence ID" value="EPG76110.1"/>
    <property type="molecule type" value="Genomic_DNA"/>
</dbReference>
<evidence type="ECO:0000313" key="1">
    <source>
        <dbReference type="EMBL" id="EPG76110.1"/>
    </source>
</evidence>
<organism evidence="1 2">
    <name type="scientific">Leptospira fainei serovar Hurstbridge str. BUT 6</name>
    <dbReference type="NCBI Taxonomy" id="1193011"/>
    <lineage>
        <taxon>Bacteria</taxon>
        <taxon>Pseudomonadati</taxon>
        <taxon>Spirochaetota</taxon>
        <taxon>Spirochaetia</taxon>
        <taxon>Leptospirales</taxon>
        <taxon>Leptospiraceae</taxon>
        <taxon>Leptospira</taxon>
    </lineage>
</organism>
<dbReference type="AlphaFoldDB" id="S3VI24"/>
<keyword evidence="2" id="KW-1185">Reference proteome</keyword>
<comment type="caution">
    <text evidence="1">The sequence shown here is derived from an EMBL/GenBank/DDBJ whole genome shotgun (WGS) entry which is preliminary data.</text>
</comment>
<evidence type="ECO:0000313" key="2">
    <source>
        <dbReference type="Proteomes" id="UP000014540"/>
    </source>
</evidence>
<protein>
    <submittedName>
        <fullName evidence="1">Uncharacterized protein</fullName>
    </submittedName>
</protein>